<dbReference type="GO" id="GO:0005829">
    <property type="term" value="C:cytosol"/>
    <property type="evidence" value="ECO:0007669"/>
    <property type="project" value="TreeGrafter"/>
</dbReference>
<evidence type="ECO:0000313" key="6">
    <source>
        <dbReference type="EMBL" id="HIS75327.1"/>
    </source>
</evidence>
<evidence type="ECO:0000313" key="7">
    <source>
        <dbReference type="Proteomes" id="UP000824002"/>
    </source>
</evidence>
<sequence length="717" mass="81170">MKPITYQERIQLLREKKIQHTLEKTKKEGYMDGDDYGTVPLPEDYHFNPPYAPGRDYLLGAMDNARAFVAFLKNHPLYVDPLEILAGRWADMLPHYRRADRAYQANFPYEELKDGQEFYNINTGIGADAHCACDYHIGLQLGFGGMLEKIRKYREEHGPEKREFYDAEEMVVLAIQDFIKRHIDLAETLFQKEEDPELRRTLSLMIQTNRRILSHKPETFLEACQWIAWFNTCSRMYDRDGAGCCLDDILYPYYQADLDAGRITKEDALFILANLLLNDTHYYQLSGADENDNDLTNPLSYLILDAAHALNVSANLTVRVHDHIDPAFMKKAVWCLFHDRNGWPRFSGDRGLMNYMKNEGVSKADARSRIAVGCNWMAVPGLEYPLNDCIKINVARVFEAAMQEMEQEGDCSVNRLFSLFESHLDRAIDITARGVQHHLNHQHEVMPELVMNLMMQNTLERGEDISVCAKYLTMGVDGVGLGTVADSFAALEQRVETDKILGWNEMFDALRSDYAGAAGERIRLMLKSSPRYCQGNSRGDFWAQKISALFAKKVHEYPMPGRSQLVPGWFSWSSTIAFGKAVGATPDGRHAHAPVTHGANPNPGFRKDGAATAMATGIAKIQTAYGNTCPLQLEMDPKISADDGGLENVERLLCTHIEMGGTLININILDRDKLMAAHKDPMLYPDLVVRVTGFTAYFATLSPEFRQLVVDRFVDGF</sequence>
<reference evidence="6" key="1">
    <citation type="submission" date="2020-10" db="EMBL/GenBank/DDBJ databases">
        <authorList>
            <person name="Gilroy R."/>
        </authorList>
    </citation>
    <scope>NUCLEOTIDE SEQUENCE</scope>
    <source>
        <strain evidence="6">CHK199-13235</strain>
    </source>
</reference>
<dbReference type="EMBL" id="DVJP01000010">
    <property type="protein sequence ID" value="HIS75327.1"/>
    <property type="molecule type" value="Genomic_DNA"/>
</dbReference>
<organism evidence="6 7">
    <name type="scientific">Candidatus Merdivicinus excrementipullorum</name>
    <dbReference type="NCBI Taxonomy" id="2840867"/>
    <lineage>
        <taxon>Bacteria</taxon>
        <taxon>Bacillati</taxon>
        <taxon>Bacillota</taxon>
        <taxon>Clostridia</taxon>
        <taxon>Eubacteriales</taxon>
        <taxon>Oscillospiraceae</taxon>
        <taxon>Oscillospiraceae incertae sedis</taxon>
        <taxon>Candidatus Merdivicinus</taxon>
    </lineage>
</organism>
<comment type="caution">
    <text evidence="6">The sequence shown here is derived from an EMBL/GenBank/DDBJ whole genome shotgun (WGS) entry which is preliminary data.</text>
</comment>
<evidence type="ECO:0000256" key="3">
    <source>
        <dbReference type="PROSITE-ProRule" id="PRU00493"/>
    </source>
</evidence>
<evidence type="ECO:0000259" key="4">
    <source>
        <dbReference type="PROSITE" id="PS51149"/>
    </source>
</evidence>
<keyword evidence="2" id="KW-0456">Lyase</keyword>
<feature type="modified residue" description="Glycine radical" evidence="3">
    <location>
        <position position="693"/>
    </location>
</feature>
<dbReference type="InterPro" id="IPR051215">
    <property type="entry name" value="GRE"/>
</dbReference>
<feature type="domain" description="Glycine radical" evidence="4">
    <location>
        <begin position="597"/>
        <end position="717"/>
    </location>
</feature>
<dbReference type="AlphaFoldDB" id="A0A9D1FKU9"/>
<name>A0A9D1FKU9_9FIRM</name>
<dbReference type="GO" id="GO:0016829">
    <property type="term" value="F:lyase activity"/>
    <property type="evidence" value="ECO:0007669"/>
    <property type="project" value="UniProtKB-KW"/>
</dbReference>
<proteinExistence type="predicted"/>
<evidence type="ECO:0000259" key="5">
    <source>
        <dbReference type="PROSITE" id="PS51554"/>
    </source>
</evidence>
<feature type="domain" description="PFL" evidence="5">
    <location>
        <begin position="8"/>
        <end position="590"/>
    </location>
</feature>
<dbReference type="Proteomes" id="UP000824002">
    <property type="component" value="Unassembled WGS sequence"/>
</dbReference>
<dbReference type="PROSITE" id="PS51554">
    <property type="entry name" value="PFL"/>
    <property type="match status" value="1"/>
</dbReference>
<dbReference type="PANTHER" id="PTHR43641:SF2">
    <property type="entry name" value="DEHYDRATASE YBIW-RELATED"/>
    <property type="match status" value="1"/>
</dbReference>
<dbReference type="PANTHER" id="PTHR43641">
    <property type="entry name" value="FORMATE ACETYLTRANSFERASE 3-RELATED"/>
    <property type="match status" value="1"/>
</dbReference>
<evidence type="ECO:0000256" key="2">
    <source>
        <dbReference type="ARBA" id="ARBA00023239"/>
    </source>
</evidence>
<accession>A0A9D1FKU9</accession>
<dbReference type="PROSITE" id="PS51149">
    <property type="entry name" value="GLY_RADICAL_2"/>
    <property type="match status" value="1"/>
</dbReference>
<gene>
    <name evidence="6" type="ORF">IAB51_00815</name>
</gene>
<dbReference type="InterPro" id="IPR004184">
    <property type="entry name" value="PFL_dom"/>
</dbReference>
<dbReference type="InterPro" id="IPR001150">
    <property type="entry name" value="Gly_radical"/>
</dbReference>
<protein>
    <submittedName>
        <fullName evidence="6">Formate acetyltransferase</fullName>
    </submittedName>
</protein>
<evidence type="ECO:0000256" key="1">
    <source>
        <dbReference type="ARBA" id="ARBA00022818"/>
    </source>
</evidence>
<dbReference type="SUPFAM" id="SSF51998">
    <property type="entry name" value="PFL-like glycyl radical enzymes"/>
    <property type="match status" value="1"/>
</dbReference>
<dbReference type="Pfam" id="PF01228">
    <property type="entry name" value="Gly_radical"/>
    <property type="match status" value="1"/>
</dbReference>
<dbReference type="Pfam" id="PF02901">
    <property type="entry name" value="PFL-like"/>
    <property type="match status" value="1"/>
</dbReference>
<reference evidence="6" key="2">
    <citation type="journal article" date="2021" name="PeerJ">
        <title>Extensive microbial diversity within the chicken gut microbiome revealed by metagenomics and culture.</title>
        <authorList>
            <person name="Gilroy R."/>
            <person name="Ravi A."/>
            <person name="Getino M."/>
            <person name="Pursley I."/>
            <person name="Horton D.L."/>
            <person name="Alikhan N.F."/>
            <person name="Baker D."/>
            <person name="Gharbi K."/>
            <person name="Hall N."/>
            <person name="Watson M."/>
            <person name="Adriaenssens E.M."/>
            <person name="Foster-Nyarko E."/>
            <person name="Jarju S."/>
            <person name="Secka A."/>
            <person name="Antonio M."/>
            <person name="Oren A."/>
            <person name="Chaudhuri R.R."/>
            <person name="La Ragione R."/>
            <person name="Hildebrand F."/>
            <person name="Pallen M.J."/>
        </authorList>
    </citation>
    <scope>NUCLEOTIDE SEQUENCE</scope>
    <source>
        <strain evidence="6">CHK199-13235</strain>
    </source>
</reference>
<dbReference type="Gene3D" id="3.20.70.20">
    <property type="match status" value="1"/>
</dbReference>
<keyword evidence="1 3" id="KW-0556">Organic radical</keyword>